<dbReference type="EMBL" id="CM042011">
    <property type="protein sequence ID" value="KAI3765633.1"/>
    <property type="molecule type" value="Genomic_DNA"/>
</dbReference>
<reference evidence="1 2" key="2">
    <citation type="journal article" date="2022" name="Mol. Ecol. Resour.">
        <title>The genomes of chicory, endive, great burdock and yacon provide insights into Asteraceae paleo-polyploidization history and plant inulin production.</title>
        <authorList>
            <person name="Fan W."/>
            <person name="Wang S."/>
            <person name="Wang H."/>
            <person name="Wang A."/>
            <person name="Jiang F."/>
            <person name="Liu H."/>
            <person name="Zhao H."/>
            <person name="Xu D."/>
            <person name="Zhang Y."/>
        </authorList>
    </citation>
    <scope>NUCLEOTIDE SEQUENCE [LARGE SCALE GENOMIC DNA]</scope>
    <source>
        <strain evidence="2">cv. Punajuju</strain>
        <tissue evidence="1">Leaves</tissue>
    </source>
</reference>
<sequence length="114" mass="13200">MVAPTSTLSLSLSISHVSLLKANSADLLPENDGCSLEGRCSGDRSREIYESGLDLIRQRFSDYNYFDFDFDFQIIYLIIIYFHNYHTCLVLCSVHHLDWEWCVGYCSSFINNRL</sequence>
<reference evidence="2" key="1">
    <citation type="journal article" date="2022" name="Mol. Ecol. Resour.">
        <title>The genomes of chicory, endive, great burdock and yacon provide insights into Asteraceae palaeo-polyploidization history and plant inulin production.</title>
        <authorList>
            <person name="Fan W."/>
            <person name="Wang S."/>
            <person name="Wang H."/>
            <person name="Wang A."/>
            <person name="Jiang F."/>
            <person name="Liu H."/>
            <person name="Zhao H."/>
            <person name="Xu D."/>
            <person name="Zhang Y."/>
        </authorList>
    </citation>
    <scope>NUCLEOTIDE SEQUENCE [LARGE SCALE GENOMIC DNA]</scope>
    <source>
        <strain evidence="2">cv. Punajuju</strain>
    </source>
</reference>
<name>A0ACB9F4C6_CICIN</name>
<protein>
    <submittedName>
        <fullName evidence="1">Uncharacterized protein</fullName>
    </submittedName>
</protein>
<evidence type="ECO:0000313" key="2">
    <source>
        <dbReference type="Proteomes" id="UP001055811"/>
    </source>
</evidence>
<proteinExistence type="predicted"/>
<organism evidence="1 2">
    <name type="scientific">Cichorium intybus</name>
    <name type="common">Chicory</name>
    <dbReference type="NCBI Taxonomy" id="13427"/>
    <lineage>
        <taxon>Eukaryota</taxon>
        <taxon>Viridiplantae</taxon>
        <taxon>Streptophyta</taxon>
        <taxon>Embryophyta</taxon>
        <taxon>Tracheophyta</taxon>
        <taxon>Spermatophyta</taxon>
        <taxon>Magnoliopsida</taxon>
        <taxon>eudicotyledons</taxon>
        <taxon>Gunneridae</taxon>
        <taxon>Pentapetalae</taxon>
        <taxon>asterids</taxon>
        <taxon>campanulids</taxon>
        <taxon>Asterales</taxon>
        <taxon>Asteraceae</taxon>
        <taxon>Cichorioideae</taxon>
        <taxon>Cichorieae</taxon>
        <taxon>Cichoriinae</taxon>
        <taxon>Cichorium</taxon>
    </lineage>
</organism>
<dbReference type="Proteomes" id="UP001055811">
    <property type="component" value="Linkage Group LG03"/>
</dbReference>
<keyword evidence="2" id="KW-1185">Reference proteome</keyword>
<evidence type="ECO:0000313" key="1">
    <source>
        <dbReference type="EMBL" id="KAI3765633.1"/>
    </source>
</evidence>
<gene>
    <name evidence="1" type="ORF">L2E82_15673</name>
</gene>
<accession>A0ACB9F4C6</accession>
<comment type="caution">
    <text evidence="1">The sequence shown here is derived from an EMBL/GenBank/DDBJ whole genome shotgun (WGS) entry which is preliminary data.</text>
</comment>